<dbReference type="InterPro" id="IPR020449">
    <property type="entry name" value="Tscrpt_reg_AraC-type_HTH"/>
</dbReference>
<proteinExistence type="predicted"/>
<protein>
    <submittedName>
        <fullName evidence="5">AraC family transcriptional regulator</fullName>
    </submittedName>
</protein>
<dbReference type="Proteomes" id="UP001519887">
    <property type="component" value="Unassembled WGS sequence"/>
</dbReference>
<sequence>MEPGMEDIGSWHFNNAGACGKAVCEPEWRWDPPAPMEDYDIWYVMEGQGMIQINGTAYPVSRGTFVLLYPGDVIQARHEPDDRLTVIYVHFQFEPEGGLAPGQSGLPRYLRLEDPQWLEMYLLRVLEVDRWESKWKEEEFDLLLRLIMIRLIRETELQEQETPVSRMNRQRIQKVTDYMRQHMRERLTPGQIGDVFECSPRYLSRLFKQYTGISLKESITRIRMERATVLLAETSMTITQIAEAVGYSELFYFSKLFKHIHGVSPQHFRYKGVLSEKHTVTHEPDKS</sequence>
<evidence type="ECO:0000313" key="6">
    <source>
        <dbReference type="Proteomes" id="UP001519887"/>
    </source>
</evidence>
<comment type="caution">
    <text evidence="5">The sequence shown here is derived from an EMBL/GenBank/DDBJ whole genome shotgun (WGS) entry which is preliminary data.</text>
</comment>
<accession>A0ABS7CEE1</accession>
<dbReference type="InterPro" id="IPR018060">
    <property type="entry name" value="HTH_AraC"/>
</dbReference>
<dbReference type="Gene3D" id="1.10.10.60">
    <property type="entry name" value="Homeodomain-like"/>
    <property type="match status" value="2"/>
</dbReference>
<dbReference type="RefSeq" id="WP_210043018.1">
    <property type="nucleotide sequence ID" value="NZ_JBHLVU010000023.1"/>
</dbReference>
<dbReference type="InterPro" id="IPR037923">
    <property type="entry name" value="HTH-like"/>
</dbReference>
<dbReference type="SMART" id="SM00342">
    <property type="entry name" value="HTH_ARAC"/>
    <property type="match status" value="1"/>
</dbReference>
<keyword evidence="3" id="KW-0804">Transcription</keyword>
<feature type="domain" description="HTH araC/xylS-type" evidence="4">
    <location>
        <begin position="173"/>
        <end position="271"/>
    </location>
</feature>
<dbReference type="Pfam" id="PF12833">
    <property type="entry name" value="HTH_18"/>
    <property type="match status" value="1"/>
</dbReference>
<evidence type="ECO:0000313" key="5">
    <source>
        <dbReference type="EMBL" id="MBW7459291.1"/>
    </source>
</evidence>
<dbReference type="SUPFAM" id="SSF46689">
    <property type="entry name" value="Homeodomain-like"/>
    <property type="match status" value="2"/>
</dbReference>
<keyword evidence="2" id="KW-0238">DNA-binding</keyword>
<dbReference type="InterPro" id="IPR014710">
    <property type="entry name" value="RmlC-like_jellyroll"/>
</dbReference>
<organism evidence="5 6">
    <name type="scientific">Paenibacillus sepulcri</name>
    <dbReference type="NCBI Taxonomy" id="359917"/>
    <lineage>
        <taxon>Bacteria</taxon>
        <taxon>Bacillati</taxon>
        <taxon>Bacillota</taxon>
        <taxon>Bacilli</taxon>
        <taxon>Bacillales</taxon>
        <taxon>Paenibacillaceae</taxon>
        <taxon>Paenibacillus</taxon>
    </lineage>
</organism>
<dbReference type="Gene3D" id="2.60.120.10">
    <property type="entry name" value="Jelly Rolls"/>
    <property type="match status" value="1"/>
</dbReference>
<evidence type="ECO:0000256" key="2">
    <source>
        <dbReference type="ARBA" id="ARBA00023125"/>
    </source>
</evidence>
<dbReference type="InterPro" id="IPR018062">
    <property type="entry name" value="HTH_AraC-typ_CS"/>
</dbReference>
<dbReference type="PROSITE" id="PS01124">
    <property type="entry name" value="HTH_ARAC_FAMILY_2"/>
    <property type="match status" value="1"/>
</dbReference>
<dbReference type="SUPFAM" id="SSF51215">
    <property type="entry name" value="Regulatory protein AraC"/>
    <property type="match status" value="1"/>
</dbReference>
<dbReference type="PROSITE" id="PS00041">
    <property type="entry name" value="HTH_ARAC_FAMILY_1"/>
    <property type="match status" value="1"/>
</dbReference>
<evidence type="ECO:0000256" key="1">
    <source>
        <dbReference type="ARBA" id="ARBA00023015"/>
    </source>
</evidence>
<reference evidence="5 6" key="1">
    <citation type="submission" date="2021-07" db="EMBL/GenBank/DDBJ databases">
        <title>Paenibacillus radiodurans sp. nov., isolated from the southeastern edge of Tengger Desert.</title>
        <authorList>
            <person name="Zhang G."/>
        </authorList>
    </citation>
    <scope>NUCLEOTIDE SEQUENCE [LARGE SCALE GENOMIC DNA]</scope>
    <source>
        <strain evidence="5 6">CCM 7311</strain>
    </source>
</reference>
<dbReference type="Pfam" id="PF02311">
    <property type="entry name" value="AraC_binding"/>
    <property type="match status" value="1"/>
</dbReference>
<dbReference type="EMBL" id="JAHZIK010001570">
    <property type="protein sequence ID" value="MBW7459291.1"/>
    <property type="molecule type" value="Genomic_DNA"/>
</dbReference>
<gene>
    <name evidence="5" type="ORF">K0U00_35085</name>
</gene>
<dbReference type="PANTHER" id="PTHR43280:SF2">
    <property type="entry name" value="HTH-TYPE TRANSCRIPTIONAL REGULATOR EXSA"/>
    <property type="match status" value="1"/>
</dbReference>
<dbReference type="PANTHER" id="PTHR43280">
    <property type="entry name" value="ARAC-FAMILY TRANSCRIPTIONAL REGULATOR"/>
    <property type="match status" value="1"/>
</dbReference>
<evidence type="ECO:0000256" key="3">
    <source>
        <dbReference type="ARBA" id="ARBA00023163"/>
    </source>
</evidence>
<name>A0ABS7CEE1_9BACL</name>
<keyword evidence="6" id="KW-1185">Reference proteome</keyword>
<evidence type="ECO:0000259" key="4">
    <source>
        <dbReference type="PROSITE" id="PS01124"/>
    </source>
</evidence>
<dbReference type="InterPro" id="IPR003313">
    <property type="entry name" value="AraC-bd"/>
</dbReference>
<dbReference type="InterPro" id="IPR009057">
    <property type="entry name" value="Homeodomain-like_sf"/>
</dbReference>
<keyword evidence="1" id="KW-0805">Transcription regulation</keyword>
<dbReference type="PRINTS" id="PR00032">
    <property type="entry name" value="HTHARAC"/>
</dbReference>